<evidence type="ECO:0000313" key="7">
    <source>
        <dbReference type="EMBL" id="ODV94269.1"/>
    </source>
</evidence>
<keyword evidence="3 5" id="KW-0808">Transferase</keyword>
<comment type="function">
    <text evidence="5">S-adenosyl-L-methionine-dependent protein-lysine N-methyltransferase that mono- and dimethylates elongation factor 1-alpha at 'Lys-316'. May play a role in intracellular transport.</text>
</comment>
<dbReference type="EC" id="2.1.1.-" evidence="5"/>
<dbReference type="GO" id="GO:0032259">
    <property type="term" value="P:methylation"/>
    <property type="evidence" value="ECO:0007669"/>
    <property type="project" value="UniProtKB-KW"/>
</dbReference>
<keyword evidence="5" id="KW-0813">Transport</keyword>
<dbReference type="GO" id="GO:0016279">
    <property type="term" value="F:protein-lysine N-methyltransferase activity"/>
    <property type="evidence" value="ECO:0007669"/>
    <property type="project" value="UniProtKB-UniRule"/>
</dbReference>
<dbReference type="GO" id="GO:0006417">
    <property type="term" value="P:regulation of translation"/>
    <property type="evidence" value="ECO:0007669"/>
    <property type="project" value="EnsemblFungi"/>
</dbReference>
<dbReference type="Gene3D" id="3.40.50.150">
    <property type="entry name" value="Vaccinia Virus protein VP39"/>
    <property type="match status" value="1"/>
</dbReference>
<evidence type="ECO:0000256" key="5">
    <source>
        <dbReference type="HAMAP-Rule" id="MF_03188"/>
    </source>
</evidence>
<evidence type="ECO:0000256" key="3">
    <source>
        <dbReference type="ARBA" id="ARBA00022679"/>
    </source>
</evidence>
<dbReference type="PANTHER" id="PTHR12843">
    <property type="entry name" value="PROTEIN-LYSINE N-METHYLTRANSFERASE METTL10"/>
    <property type="match status" value="1"/>
</dbReference>
<keyword evidence="4 5" id="KW-0949">S-adenosyl-L-methionine</keyword>
<dbReference type="PANTHER" id="PTHR12843:SF5">
    <property type="entry name" value="EEF1A LYSINE METHYLTRANSFERASE 2"/>
    <property type="match status" value="1"/>
</dbReference>
<dbReference type="InterPro" id="IPR025714">
    <property type="entry name" value="Methyltranfer_dom"/>
</dbReference>
<feature type="domain" description="Methyltransferase" evidence="6">
    <location>
        <begin position="69"/>
        <end position="217"/>
    </location>
</feature>
<organism evidence="7 8">
    <name type="scientific">Pachysolen tannophilus NRRL Y-2460</name>
    <dbReference type="NCBI Taxonomy" id="669874"/>
    <lineage>
        <taxon>Eukaryota</taxon>
        <taxon>Fungi</taxon>
        <taxon>Dikarya</taxon>
        <taxon>Ascomycota</taxon>
        <taxon>Saccharomycotina</taxon>
        <taxon>Pichiomycetes</taxon>
        <taxon>Pachysolenaceae</taxon>
        <taxon>Pachysolen</taxon>
    </lineage>
</organism>
<evidence type="ECO:0000313" key="8">
    <source>
        <dbReference type="Proteomes" id="UP000094236"/>
    </source>
</evidence>
<dbReference type="GO" id="GO:0005737">
    <property type="term" value="C:cytoplasm"/>
    <property type="evidence" value="ECO:0007669"/>
    <property type="project" value="UniProtKB-SubCell"/>
</dbReference>
<gene>
    <name evidence="5" type="primary">EFM4</name>
    <name evidence="7" type="ORF">PACTADRAFT_44539</name>
</gene>
<evidence type="ECO:0000256" key="1">
    <source>
        <dbReference type="ARBA" id="ARBA00022490"/>
    </source>
</evidence>
<dbReference type="InterPro" id="IPR026635">
    <property type="entry name" value="Efm4/METTL10"/>
</dbReference>
<keyword evidence="1 5" id="KW-0963">Cytoplasm</keyword>
<keyword evidence="2 5" id="KW-0489">Methyltransferase</keyword>
<evidence type="ECO:0000256" key="2">
    <source>
        <dbReference type="ARBA" id="ARBA00022603"/>
    </source>
</evidence>
<sequence length="242" mass="27615">MSEDDTTRLNPSKLGTKKYWEDFYALEKSNFEENPEDTGECWFSDSDAELKMVDFLFDNMDSLGKQNGDIKICDLGTGNGHLIFTLREEGFKGKLVGLDYSENSVAFCKEILKEQHDGDDKMVFEKCDILNDDEAIFEMGKDEDKFDVVLDKGTLDAIALSDSRYKDDKLGVELYPSNVKRLLRKDGILLISSCNFTENELVKIIESEQEFKKWKCVEYPSFEFGGVKGQTICTIAFKKTIV</sequence>
<dbReference type="InterPro" id="IPR029063">
    <property type="entry name" value="SAM-dependent_MTases_sf"/>
</dbReference>
<name>A0A1E4TR88_PACTA</name>
<dbReference type="SUPFAM" id="SSF53335">
    <property type="entry name" value="S-adenosyl-L-methionine-dependent methyltransferases"/>
    <property type="match status" value="1"/>
</dbReference>
<dbReference type="AlphaFoldDB" id="A0A1E4TR88"/>
<dbReference type="HAMAP" id="MF_03188">
    <property type="entry name" value="Methyltr_EFM4"/>
    <property type="match status" value="1"/>
</dbReference>
<evidence type="ECO:0000259" key="6">
    <source>
        <dbReference type="Pfam" id="PF13847"/>
    </source>
</evidence>
<dbReference type="OrthoDB" id="10069295at2759"/>
<comment type="subcellular location">
    <subcellularLocation>
        <location evidence="5">Cytoplasm</location>
    </subcellularLocation>
</comment>
<accession>A0A1E4TR88</accession>
<reference evidence="8" key="1">
    <citation type="submission" date="2016-05" db="EMBL/GenBank/DDBJ databases">
        <title>Comparative genomics of biotechnologically important yeasts.</title>
        <authorList>
            <consortium name="DOE Joint Genome Institute"/>
            <person name="Riley R."/>
            <person name="Haridas S."/>
            <person name="Wolfe K.H."/>
            <person name="Lopes M.R."/>
            <person name="Hittinger C.T."/>
            <person name="Goker M."/>
            <person name="Salamov A."/>
            <person name="Wisecaver J."/>
            <person name="Long T.M."/>
            <person name="Aerts A.L."/>
            <person name="Barry K."/>
            <person name="Choi C."/>
            <person name="Clum A."/>
            <person name="Coughlan A.Y."/>
            <person name="Deshpande S."/>
            <person name="Douglass A.P."/>
            <person name="Hanson S.J."/>
            <person name="Klenk H.-P."/>
            <person name="Labutti K."/>
            <person name="Lapidus A."/>
            <person name="Lindquist E."/>
            <person name="Lipzen A."/>
            <person name="Meier-Kolthoff J.P."/>
            <person name="Ohm R.A."/>
            <person name="Otillar R.P."/>
            <person name="Pangilinan J."/>
            <person name="Peng Y."/>
            <person name="Rokas A."/>
            <person name="Rosa C.A."/>
            <person name="Scheuner C."/>
            <person name="Sibirny A.A."/>
            <person name="Slot J.C."/>
            <person name="Stielow J.B."/>
            <person name="Sun H."/>
            <person name="Kurtzman C.P."/>
            <person name="Blackwell M."/>
            <person name="Grigoriev I.V."/>
            <person name="Jeffries T.W."/>
        </authorList>
    </citation>
    <scope>NUCLEOTIDE SEQUENCE [LARGE SCALE GENOMIC DNA]</scope>
    <source>
        <strain evidence="8">NRRL Y-2460</strain>
    </source>
</reference>
<comment type="similarity">
    <text evidence="5">Belongs to the class I-like SAM-binding methyltransferase superfamily. EFM4 family.</text>
</comment>
<evidence type="ECO:0000256" key="4">
    <source>
        <dbReference type="ARBA" id="ARBA00022691"/>
    </source>
</evidence>
<dbReference type="Proteomes" id="UP000094236">
    <property type="component" value="Unassembled WGS sequence"/>
</dbReference>
<dbReference type="STRING" id="669874.A0A1E4TR88"/>
<protein>
    <recommendedName>
        <fullName evidence="5">Protein-lysine N-methyltransferase EFM4</fullName>
        <ecNumber evidence="5">2.1.1.-</ecNumber>
    </recommendedName>
    <alternativeName>
        <fullName evidence="5">Elongation factor methyltransferase 4</fullName>
    </alternativeName>
</protein>
<dbReference type="CDD" id="cd02440">
    <property type="entry name" value="AdoMet_MTases"/>
    <property type="match status" value="1"/>
</dbReference>
<dbReference type="GO" id="GO:0016192">
    <property type="term" value="P:vesicle-mediated transport"/>
    <property type="evidence" value="ECO:0007669"/>
    <property type="project" value="UniProtKB-UniRule"/>
</dbReference>
<keyword evidence="8" id="KW-1185">Reference proteome</keyword>
<dbReference type="EMBL" id="KV454016">
    <property type="protein sequence ID" value="ODV94269.1"/>
    <property type="molecule type" value="Genomic_DNA"/>
</dbReference>
<dbReference type="Pfam" id="PF13847">
    <property type="entry name" value="Methyltransf_31"/>
    <property type="match status" value="1"/>
</dbReference>
<proteinExistence type="inferred from homology"/>